<organism evidence="2 3">
    <name type="scientific">Ilumatobacter coccineus (strain NBRC 103263 / KCTC 29153 / YM16-304)</name>
    <dbReference type="NCBI Taxonomy" id="1313172"/>
    <lineage>
        <taxon>Bacteria</taxon>
        <taxon>Bacillati</taxon>
        <taxon>Actinomycetota</taxon>
        <taxon>Acidimicrobiia</taxon>
        <taxon>Acidimicrobiales</taxon>
        <taxon>Ilumatobacteraceae</taxon>
        <taxon>Ilumatobacter</taxon>
    </lineage>
</organism>
<dbReference type="Proteomes" id="UP000011863">
    <property type="component" value="Chromosome"/>
</dbReference>
<dbReference type="KEGG" id="aym:YM304_33480"/>
<sequence>MSQRNRDTDVPTLPRQERRAHAHSERHRIHVELQNVAQTVSAGIEPEDVHEPGSAWKPMHRHDAEVAKSKLAKRGRVKRHWKTKMWKRRTQMRQEKIDAWKMARENPTLAG</sequence>
<evidence type="ECO:0000313" key="2">
    <source>
        <dbReference type="EMBL" id="BAN03662.1"/>
    </source>
</evidence>
<evidence type="ECO:0000256" key="1">
    <source>
        <dbReference type="SAM" id="MobiDB-lite"/>
    </source>
</evidence>
<feature type="region of interest" description="Disordered" evidence="1">
    <location>
        <begin position="72"/>
        <end position="92"/>
    </location>
</feature>
<feature type="region of interest" description="Disordered" evidence="1">
    <location>
        <begin position="1"/>
        <end position="29"/>
    </location>
</feature>
<reference evidence="2 3" key="1">
    <citation type="journal article" date="2013" name="Int. J. Syst. Evol. Microbiol.">
        <title>Ilumatobacter nonamiense sp. nov. and Ilumatobacter coccineum sp. nov., isolated from seashore sand.</title>
        <authorList>
            <person name="Matsumoto A."/>
            <person name="Kasai H."/>
            <person name="Matsuo Y."/>
            <person name="Shizuri Y."/>
            <person name="Ichikawa N."/>
            <person name="Fujita N."/>
            <person name="Omura S."/>
            <person name="Takahashi Y."/>
        </authorList>
    </citation>
    <scope>NUCLEOTIDE SEQUENCE [LARGE SCALE GENOMIC DNA]</scope>
    <source>
        <strain evidence="3">NBRC 103263 / KCTC 29153 / YM16-304</strain>
    </source>
</reference>
<accession>A0A6C7ECD0</accession>
<proteinExistence type="predicted"/>
<feature type="compositionally biased region" description="Basic and acidic residues" evidence="1">
    <location>
        <begin position="1"/>
        <end position="23"/>
    </location>
</feature>
<feature type="compositionally biased region" description="Basic residues" evidence="1">
    <location>
        <begin position="72"/>
        <end position="91"/>
    </location>
</feature>
<name>A0A6C7ECD0_ILUCY</name>
<dbReference type="OrthoDB" id="5244569at2"/>
<protein>
    <submittedName>
        <fullName evidence="2">Uncharacterized protein</fullName>
    </submittedName>
</protein>
<evidence type="ECO:0000313" key="3">
    <source>
        <dbReference type="Proteomes" id="UP000011863"/>
    </source>
</evidence>
<gene>
    <name evidence="2" type="ORF">YM304_33480</name>
</gene>
<dbReference type="EMBL" id="AP012057">
    <property type="protein sequence ID" value="BAN03662.1"/>
    <property type="molecule type" value="Genomic_DNA"/>
</dbReference>
<dbReference type="RefSeq" id="WP_015442909.1">
    <property type="nucleotide sequence ID" value="NC_020520.1"/>
</dbReference>
<dbReference type="AlphaFoldDB" id="A0A6C7ECD0"/>
<keyword evidence="3" id="KW-1185">Reference proteome</keyword>